<comment type="similarity">
    <text evidence="2">Belongs to the urea transporter family.</text>
</comment>
<keyword evidence="5 9" id="KW-1133">Transmembrane helix</keyword>
<feature type="compositionally biased region" description="Polar residues" evidence="8">
    <location>
        <begin position="945"/>
        <end position="954"/>
    </location>
</feature>
<sequence length="1273" mass="131796">MAARSYDGMSTSHTAVDIRIKRNWAQRWVDLVDSSKWLAVFFCEAETIKPTIPNKEDSRGLKGFWKEFVWFISSVIRGMAQLTWNDNIWTGLGILSGACVGNWCVGICAFIGCCYTTGFPLLFGPPELKPLVGSGIYGLNGTLLGMAMGCFDARASQARTFDEVMLSCCRLFLPLSFMAVFCAVVTQWLNSKWTAKTGIPACSWPYNVSMWTWIACATLTTNFQTIYTANPPSAPQYGDVTAEWFFRSWMTGISQMMFSLNMWSGFCLLVGAFIGSPSSCFLTIWGSLIGVVTGVLLGMPFNSIIGLGVIGFNPIIYATGMGGQFVAPSLVGFIWMTFGCVMCGILAQLATNLAVLPWGGGSYSVPFTVVVTFMFGLFQEDLVARATSKQLELIIRALYQCNPQMREKGDLAAAIWHAVGMLCLHRASAAAATAGLPGAGNTSPRKGSPMAGSRATSPAGELRNLLLNSKEWQVAAGVVFSIAHVINSLYADKCGRVDQKSLLMALTLATTPNSLTETELVGISRLQQSILANLPAKALIDEVAPSLIDPYVKNLKPLIDLTHPSILDASRLPIFERSALRYALQGYSSRLCLFADAHLLALTSIALASTEFGINVTQLANPYRPNVPWYQLVGGDSPAAQRARRNGMSTESDLHVAVQLLLKYCRTAASSAARRAAIAEAVVAGSSRRMPEVMASGGMAVNRRMEFDSYQPLGISILGDRVVGVDAGRQAASVGVRVGWRLVRVNEHPFSGEILRDVIAAKKRCSIEFEIPGEELGSMFGGGLTTTDSGSTTVTTAGSGGSSSNDRFHHPGGTLMGIARGGGGGGGKRKQPGEGRQQKVAAASPTKKKRTAAGKKAAATGKGKKVVSSAEGSVAAATSAEVAAAAMAAVGLMKESGTEEGGDAGGATVLGDLSVYPPAQREGPPELLNAIPSLSSLAAPPDANTKISDGTSIEASPPMSPTGLPTAMDGTSIEASPPLSPTGLPTAMDGTSIGASPPLSPTGLPTAMDGTSIGASPPLSPIGLPTAMDGTSIEASPPLSPTGLPTAMDGTSIEASPPLSPTGLPTAMDGTSIEASPPLSPTGLPTAMDGTSIGASPPLSPTGLPTAMDGTSIEASPPLSPTGLPTAMDGTSIGASPPMSPTGMQMTAMDGTSIEASPPMSPTGLPTAMDGTPIEASPPMSPTGLPTAMDGTSIEASPPLSPTGMQMPVMSGTSIEASTPLSPSAGSLPPGLTVEQEEDLIGSPDIGGAVQQSPAGVATTTTVLQNRGGKGDV</sequence>
<dbReference type="AlphaFoldDB" id="C5LC98"/>
<dbReference type="InterPro" id="IPR029020">
    <property type="entry name" value="Ammonium/urea_transptr"/>
</dbReference>
<feature type="region of interest" description="Disordered" evidence="8">
    <location>
        <begin position="436"/>
        <end position="456"/>
    </location>
</feature>
<evidence type="ECO:0000256" key="5">
    <source>
        <dbReference type="ARBA" id="ARBA00022989"/>
    </source>
</evidence>
<comment type="catalytic activity">
    <reaction evidence="7">
        <text>urea(in) = urea(out)</text>
        <dbReference type="Rhea" id="RHEA:32799"/>
        <dbReference type="ChEBI" id="CHEBI:16199"/>
    </reaction>
</comment>
<feature type="compositionally biased region" description="Low complexity" evidence="8">
    <location>
        <begin position="785"/>
        <end position="797"/>
    </location>
</feature>
<evidence type="ECO:0000256" key="8">
    <source>
        <dbReference type="SAM" id="MobiDB-lite"/>
    </source>
</evidence>
<feature type="transmembrane region" description="Helical" evidence="9">
    <location>
        <begin position="256"/>
        <end position="276"/>
    </location>
</feature>
<keyword evidence="3" id="KW-1003">Cell membrane</keyword>
<dbReference type="RefSeq" id="XP_002773765.1">
    <property type="nucleotide sequence ID" value="XM_002773719.1"/>
</dbReference>
<evidence type="ECO:0000256" key="9">
    <source>
        <dbReference type="SAM" id="Phobius"/>
    </source>
</evidence>
<dbReference type="Gene3D" id="1.10.3430.10">
    <property type="entry name" value="Ammonium transporter AmtB like domains"/>
    <property type="match status" value="1"/>
</dbReference>
<feature type="transmembrane region" description="Helical" evidence="9">
    <location>
        <begin position="355"/>
        <end position="378"/>
    </location>
</feature>
<evidence type="ECO:0000256" key="3">
    <source>
        <dbReference type="ARBA" id="ARBA00022475"/>
    </source>
</evidence>
<evidence type="ECO:0000256" key="6">
    <source>
        <dbReference type="ARBA" id="ARBA00023136"/>
    </source>
</evidence>
<evidence type="ECO:0000256" key="7">
    <source>
        <dbReference type="ARBA" id="ARBA00033993"/>
    </source>
</evidence>
<proteinExistence type="inferred from homology"/>
<dbReference type="PANTHER" id="PTHR10464:SF4">
    <property type="entry name" value="UREA TRANSPORTER"/>
    <property type="match status" value="1"/>
</dbReference>
<evidence type="ECO:0000313" key="10">
    <source>
        <dbReference type="EMBL" id="EER05581.1"/>
    </source>
</evidence>
<evidence type="ECO:0000256" key="2">
    <source>
        <dbReference type="ARBA" id="ARBA00005914"/>
    </source>
</evidence>
<dbReference type="PANTHER" id="PTHR10464">
    <property type="entry name" value="UREA TRANSPORTER"/>
    <property type="match status" value="1"/>
</dbReference>
<feature type="compositionally biased region" description="Low complexity" evidence="8">
    <location>
        <begin position="854"/>
        <end position="864"/>
    </location>
</feature>
<protein>
    <recommendedName>
        <fullName evidence="12">PDZ domain-containing protein</fullName>
    </recommendedName>
</protein>
<dbReference type="Pfam" id="PF03253">
    <property type="entry name" value="UT"/>
    <property type="match status" value="1"/>
</dbReference>
<evidence type="ECO:0000313" key="11">
    <source>
        <dbReference type="Proteomes" id="UP000007800"/>
    </source>
</evidence>
<dbReference type="InterPro" id="IPR036034">
    <property type="entry name" value="PDZ_sf"/>
</dbReference>
<dbReference type="Proteomes" id="UP000007800">
    <property type="component" value="Unassembled WGS sequence"/>
</dbReference>
<feature type="compositionally biased region" description="Polar residues" evidence="8">
    <location>
        <begin position="1250"/>
        <end position="1265"/>
    </location>
</feature>
<evidence type="ECO:0000256" key="1">
    <source>
        <dbReference type="ARBA" id="ARBA00004651"/>
    </source>
</evidence>
<keyword evidence="11" id="KW-1185">Reference proteome</keyword>
<dbReference type="InterPro" id="IPR004937">
    <property type="entry name" value="Urea_transporter"/>
</dbReference>
<feature type="compositionally biased region" description="Low complexity" evidence="8">
    <location>
        <begin position="1217"/>
        <end position="1233"/>
    </location>
</feature>
<feature type="region of interest" description="Disordered" evidence="8">
    <location>
        <begin position="1214"/>
        <end position="1273"/>
    </location>
</feature>
<name>C5LC98_PERM5</name>
<keyword evidence="4 9" id="KW-0812">Transmembrane</keyword>
<evidence type="ECO:0000256" key="4">
    <source>
        <dbReference type="ARBA" id="ARBA00022692"/>
    </source>
</evidence>
<reference evidence="10 11" key="1">
    <citation type="submission" date="2008-07" db="EMBL/GenBank/DDBJ databases">
        <authorList>
            <person name="El-Sayed N."/>
            <person name="Caler E."/>
            <person name="Inman J."/>
            <person name="Amedeo P."/>
            <person name="Hass B."/>
            <person name="Wortman J."/>
        </authorList>
    </citation>
    <scope>NUCLEOTIDE SEQUENCE [LARGE SCALE GENOMIC DNA]</scope>
    <source>
        <strain evidence="11">ATCC 50983 / TXsc</strain>
    </source>
</reference>
<keyword evidence="6 9" id="KW-0472">Membrane</keyword>
<feature type="region of interest" description="Disordered" evidence="8">
    <location>
        <begin position="938"/>
        <end position="1143"/>
    </location>
</feature>
<feature type="transmembrane region" description="Helical" evidence="9">
    <location>
        <begin position="325"/>
        <end position="349"/>
    </location>
</feature>
<gene>
    <name evidence="10" type="ORF">Pmar_PMAR011612</name>
</gene>
<accession>C5LC98</accession>
<evidence type="ECO:0008006" key="12">
    <source>
        <dbReference type="Google" id="ProtNLM"/>
    </source>
</evidence>
<organism evidence="11">
    <name type="scientific">Perkinsus marinus (strain ATCC 50983 / TXsc)</name>
    <dbReference type="NCBI Taxonomy" id="423536"/>
    <lineage>
        <taxon>Eukaryota</taxon>
        <taxon>Sar</taxon>
        <taxon>Alveolata</taxon>
        <taxon>Perkinsozoa</taxon>
        <taxon>Perkinsea</taxon>
        <taxon>Perkinsida</taxon>
        <taxon>Perkinsidae</taxon>
        <taxon>Perkinsus</taxon>
    </lineage>
</organism>
<dbReference type="OMA" id="SPTGMQM"/>
<dbReference type="SUPFAM" id="SSF50156">
    <property type="entry name" value="PDZ domain-like"/>
    <property type="match status" value="1"/>
</dbReference>
<feature type="region of interest" description="Disordered" evidence="8">
    <location>
        <begin position="780"/>
        <end position="864"/>
    </location>
</feature>
<feature type="transmembrane region" description="Helical" evidence="9">
    <location>
        <begin position="282"/>
        <end position="313"/>
    </location>
</feature>
<comment type="subcellular location">
    <subcellularLocation>
        <location evidence="1">Cell membrane</location>
        <topology evidence="1">Multi-pass membrane protein</topology>
    </subcellularLocation>
</comment>
<dbReference type="InParanoid" id="C5LC98"/>
<dbReference type="GO" id="GO:0015204">
    <property type="term" value="F:urea transmembrane transporter activity"/>
    <property type="evidence" value="ECO:0007669"/>
    <property type="project" value="InterPro"/>
</dbReference>
<feature type="transmembrane region" description="Helical" evidence="9">
    <location>
        <begin position="171"/>
        <end position="189"/>
    </location>
</feature>
<dbReference type="GO" id="GO:0005886">
    <property type="term" value="C:plasma membrane"/>
    <property type="evidence" value="ECO:0007669"/>
    <property type="project" value="UniProtKB-SubCell"/>
</dbReference>
<dbReference type="GeneID" id="9042331"/>
<dbReference type="EMBL" id="GG680918">
    <property type="protein sequence ID" value="EER05581.1"/>
    <property type="molecule type" value="Genomic_DNA"/>
</dbReference>